<dbReference type="EMBL" id="CP001831">
    <property type="protein sequence ID" value="AEH81141.1"/>
    <property type="molecule type" value="Genomic_DNA"/>
</dbReference>
<dbReference type="Proteomes" id="UP000009045">
    <property type="component" value="Plasmid pSmeSM11c"/>
</dbReference>
<dbReference type="AlphaFoldDB" id="F7XAV7"/>
<feature type="compositionally biased region" description="Low complexity" evidence="1">
    <location>
        <begin position="42"/>
        <end position="55"/>
    </location>
</feature>
<evidence type="ECO:0000256" key="1">
    <source>
        <dbReference type="SAM" id="MobiDB-lite"/>
    </source>
</evidence>
<feature type="region of interest" description="Disordered" evidence="1">
    <location>
        <begin position="38"/>
        <end position="80"/>
    </location>
</feature>
<proteinExistence type="predicted"/>
<evidence type="ECO:0000313" key="3">
    <source>
        <dbReference type="Proteomes" id="UP000009045"/>
    </source>
</evidence>
<gene>
    <name evidence="2" type="ordered locus">SM11_pC0068</name>
</gene>
<geneLocation type="plasmid" evidence="2 3">
    <name>pSmeSM11c</name>
</geneLocation>
<keyword evidence="2" id="KW-0614">Plasmid</keyword>
<dbReference type="HOGENOM" id="CLU_2587861_0_0_5"/>
<evidence type="ECO:0000313" key="2">
    <source>
        <dbReference type="EMBL" id="AEH81141.1"/>
    </source>
</evidence>
<dbReference type="PATRIC" id="fig|707241.3.peg.4082"/>
<sequence>MHLAGSPQPDEVGLALVVTIRTCLRELLLYERLPAELSSTASSNHSRSGKSRSVSMPKAERNVQKQLGHDPQIAAPTRPI</sequence>
<organism evidence="2 3">
    <name type="scientific">Sinorhizobium meliloti (strain SM11)</name>
    <dbReference type="NCBI Taxonomy" id="707241"/>
    <lineage>
        <taxon>Bacteria</taxon>
        <taxon>Pseudomonadati</taxon>
        <taxon>Pseudomonadota</taxon>
        <taxon>Alphaproteobacteria</taxon>
        <taxon>Hyphomicrobiales</taxon>
        <taxon>Rhizobiaceae</taxon>
        <taxon>Sinorhizobium/Ensifer group</taxon>
        <taxon>Sinorhizobium</taxon>
    </lineage>
</organism>
<accession>F7XAV7</accession>
<protein>
    <submittedName>
        <fullName evidence="2">Uncharacterized protein</fullName>
    </submittedName>
</protein>
<reference evidence="2 3" key="1">
    <citation type="journal article" date="2011" name="J. Biotechnol.">
        <title>The complete genome sequence of the dominant Sinorhizobium meliloti field isolate SM11 extends the S. meliloti pan-genome.</title>
        <authorList>
            <person name="Schneiker-Bekel S."/>
            <person name="Wibberg D."/>
            <person name="Bekel T."/>
            <person name="Blom J."/>
            <person name="Linke B."/>
            <person name="Neuweger H."/>
            <person name="Stiens M."/>
            <person name="Vorholter F.J."/>
            <person name="Weidner S."/>
            <person name="Goesmann A."/>
            <person name="Puhler A."/>
            <person name="Schluter A."/>
        </authorList>
    </citation>
    <scope>NUCLEOTIDE SEQUENCE [LARGE SCALE GENOMIC DNA]</scope>
    <source>
        <strain evidence="2 3">SM11</strain>
        <plasmid evidence="3">pSmeSM11c</plasmid>
    </source>
</reference>
<dbReference type="KEGG" id="smx:SM11_pC0068"/>
<name>F7XAV7_SINMM</name>